<dbReference type="InterPro" id="IPR013249">
    <property type="entry name" value="RNA_pol_sigma70_r4_t2"/>
</dbReference>
<dbReference type="AlphaFoldDB" id="A0A5P8FJX8"/>
<dbReference type="GO" id="GO:0003677">
    <property type="term" value="F:DNA binding"/>
    <property type="evidence" value="ECO:0007669"/>
    <property type="project" value="UniProtKB-KW"/>
</dbReference>
<evidence type="ECO:0000256" key="3">
    <source>
        <dbReference type="ARBA" id="ARBA00023082"/>
    </source>
</evidence>
<organism evidence="8 9">
    <name type="scientific">Janibacter melonis</name>
    <dbReference type="NCBI Taxonomy" id="262209"/>
    <lineage>
        <taxon>Bacteria</taxon>
        <taxon>Bacillati</taxon>
        <taxon>Actinomycetota</taxon>
        <taxon>Actinomycetes</taxon>
        <taxon>Micrococcales</taxon>
        <taxon>Intrasporangiaceae</taxon>
        <taxon>Janibacter</taxon>
    </lineage>
</organism>
<dbReference type="Pfam" id="PF04542">
    <property type="entry name" value="Sigma70_r2"/>
    <property type="match status" value="1"/>
</dbReference>
<keyword evidence="2" id="KW-0805">Transcription regulation</keyword>
<evidence type="ECO:0000259" key="6">
    <source>
        <dbReference type="Pfam" id="PF04542"/>
    </source>
</evidence>
<feature type="domain" description="RNA polymerase sigma-70 region 2" evidence="6">
    <location>
        <begin position="39"/>
        <end position="106"/>
    </location>
</feature>
<evidence type="ECO:0008006" key="10">
    <source>
        <dbReference type="Google" id="ProtNLM"/>
    </source>
</evidence>
<protein>
    <recommendedName>
        <fullName evidence="10">Sigma-70 family RNA polymerase sigma factor</fullName>
    </recommendedName>
</protein>
<dbReference type="InterPro" id="IPR013324">
    <property type="entry name" value="RNA_pol_sigma_r3/r4-like"/>
</dbReference>
<dbReference type="InterPro" id="IPR036388">
    <property type="entry name" value="WH-like_DNA-bd_sf"/>
</dbReference>
<evidence type="ECO:0000313" key="8">
    <source>
        <dbReference type="EMBL" id="QFQ29354.2"/>
    </source>
</evidence>
<dbReference type="InterPro" id="IPR039425">
    <property type="entry name" value="RNA_pol_sigma-70-like"/>
</dbReference>
<dbReference type="PANTHER" id="PTHR43133">
    <property type="entry name" value="RNA POLYMERASE ECF-TYPE SIGMA FACTO"/>
    <property type="match status" value="1"/>
</dbReference>
<dbReference type="Gene3D" id="1.10.1740.10">
    <property type="match status" value="1"/>
</dbReference>
<dbReference type="Pfam" id="PF08281">
    <property type="entry name" value="Sigma70_r4_2"/>
    <property type="match status" value="1"/>
</dbReference>
<dbReference type="GO" id="GO:0016987">
    <property type="term" value="F:sigma factor activity"/>
    <property type="evidence" value="ECO:0007669"/>
    <property type="project" value="UniProtKB-KW"/>
</dbReference>
<evidence type="ECO:0000256" key="1">
    <source>
        <dbReference type="ARBA" id="ARBA00010641"/>
    </source>
</evidence>
<dbReference type="GO" id="GO:0006352">
    <property type="term" value="P:DNA-templated transcription initiation"/>
    <property type="evidence" value="ECO:0007669"/>
    <property type="project" value="InterPro"/>
</dbReference>
<accession>A0A5P8FJX8</accession>
<comment type="similarity">
    <text evidence="1">Belongs to the sigma-70 factor family. ECF subfamily.</text>
</comment>
<dbReference type="Gene3D" id="1.10.10.10">
    <property type="entry name" value="Winged helix-like DNA-binding domain superfamily/Winged helix DNA-binding domain"/>
    <property type="match status" value="1"/>
</dbReference>
<evidence type="ECO:0000313" key="9">
    <source>
        <dbReference type="Proteomes" id="UP000271708"/>
    </source>
</evidence>
<keyword evidence="4" id="KW-0238">DNA-binding</keyword>
<proteinExistence type="inferred from homology"/>
<dbReference type="PANTHER" id="PTHR43133:SF50">
    <property type="entry name" value="ECF RNA POLYMERASE SIGMA FACTOR SIGM"/>
    <property type="match status" value="1"/>
</dbReference>
<reference evidence="8 9" key="1">
    <citation type="submission" date="2019-09" db="EMBL/GenBank/DDBJ databases">
        <title>Complete Genome Sequence of Janibacter melonis M714 with both human health impact and industrial applications.</title>
        <authorList>
            <person name="Jin M."/>
            <person name="Zhao Q.R."/>
        </authorList>
    </citation>
    <scope>NUCLEOTIDE SEQUENCE [LARGE SCALE GENOMIC DNA]</scope>
    <source>
        <strain evidence="8 9">M714</strain>
    </source>
</reference>
<evidence type="ECO:0000256" key="2">
    <source>
        <dbReference type="ARBA" id="ARBA00023015"/>
    </source>
</evidence>
<gene>
    <name evidence="8" type="ORF">EEW87_001960</name>
</gene>
<evidence type="ECO:0000259" key="7">
    <source>
        <dbReference type="Pfam" id="PF08281"/>
    </source>
</evidence>
<evidence type="ECO:0000256" key="5">
    <source>
        <dbReference type="ARBA" id="ARBA00023163"/>
    </source>
</evidence>
<dbReference type="KEGG" id="jme:EEW87_001960"/>
<dbReference type="Proteomes" id="UP000271708">
    <property type="component" value="Chromosome"/>
</dbReference>
<dbReference type="InterPro" id="IPR013325">
    <property type="entry name" value="RNA_pol_sigma_r2"/>
</dbReference>
<dbReference type="SUPFAM" id="SSF88659">
    <property type="entry name" value="Sigma3 and sigma4 domains of RNA polymerase sigma factors"/>
    <property type="match status" value="1"/>
</dbReference>
<keyword evidence="5" id="KW-0804">Transcription</keyword>
<dbReference type="InterPro" id="IPR007627">
    <property type="entry name" value="RNA_pol_sigma70_r2"/>
</dbReference>
<dbReference type="EMBL" id="CP044548">
    <property type="protein sequence ID" value="QFQ29354.2"/>
    <property type="molecule type" value="Genomic_DNA"/>
</dbReference>
<feature type="domain" description="RNA polymerase sigma factor 70 region 4 type 2" evidence="7">
    <location>
        <begin position="129"/>
        <end position="170"/>
    </location>
</feature>
<keyword evidence="3" id="KW-0731">Sigma factor</keyword>
<sequence length="183" mass="20312">MDGHLVTSAQLRACPMELSAPRDVCIGMNLRDREGLEALYLACYPRLVAELSLVTGSRASGEDCANEAFTRLVKHWNKVSTYERPVAWVRTVGYRLAVDELRRRARHTPLPDYEVKVGGAVPDGASQYEIWEAIRHLPIDQREVLIRHASQGQSDSEIAAHLDVPIGTVNPVCHARDAACDRG</sequence>
<dbReference type="SUPFAM" id="SSF88946">
    <property type="entry name" value="Sigma2 domain of RNA polymerase sigma factors"/>
    <property type="match status" value="1"/>
</dbReference>
<evidence type="ECO:0000256" key="4">
    <source>
        <dbReference type="ARBA" id="ARBA00023125"/>
    </source>
</evidence>
<name>A0A5P8FJX8_9MICO</name>